<dbReference type="RefSeq" id="WP_088582549.1">
    <property type="nucleotide sequence ID" value="NZ_CP022048.2"/>
</dbReference>
<sequence length="494" mass="54389">MVIRPTSKPDADQKAWEREAAEAAFARLPKGDLLLRYQASALELLMTGVSLVAIEKSRRIGLTWALAAYAVLKAAAQGSAGGMNAWYMGYDQEMAREFIDVCVMWARAFGIAAEDADEELLEGDGEKVQAFRLKFASGFKIVALPSVPRALRGKQGLVIIDEAAFHKDLAEVLKAAVALLMWGGQVVVVSTHDGSANPFNLLLDDIRAKKRKGEVQTITFDDAIADGLYERVRLSAEIKGRQIGSKEEWIADIRDTYGDDAAEELDCIPAAGSGSWLDPVKLSTCEHDDAGKPELYTGGLVYLGRDVARRRDLSVIHAFELVGDVLWMRDRWVARAATFRAQDDAFDAIWKTRRIASAWIDQTGMGEKVVEDLQAKYGETRIVGQLLTGPNRLDLASAFKDRVENCAIRIPALVDLRTDYRAIKKEGGVGGAVRIVDDGDVHADEFWATALACRAADTPYQPYDYRGASRSGPRPGDRQSDHVSRSRYGGRRIH</sequence>
<dbReference type="EMBL" id="CP022048">
    <property type="protein sequence ID" value="ASE39356.1"/>
    <property type="molecule type" value="Genomic_DNA"/>
</dbReference>
<organism evidence="4 5">
    <name type="scientific">Brevundimonas vesicularis</name>
    <name type="common">Pseudomonas vesicularis</name>
    <dbReference type="NCBI Taxonomy" id="41276"/>
    <lineage>
        <taxon>Bacteria</taxon>
        <taxon>Pseudomonadati</taxon>
        <taxon>Pseudomonadota</taxon>
        <taxon>Alphaproteobacteria</taxon>
        <taxon>Caulobacterales</taxon>
        <taxon>Caulobacteraceae</taxon>
        <taxon>Brevundimonas</taxon>
    </lineage>
</organism>
<dbReference type="Proteomes" id="UP000197050">
    <property type="component" value="Chromosome"/>
</dbReference>
<dbReference type="InterPro" id="IPR035421">
    <property type="entry name" value="Terminase_6C"/>
</dbReference>
<dbReference type="KEGG" id="bvc:CEP68_07485"/>
<dbReference type="Gene3D" id="3.40.50.300">
    <property type="entry name" value="P-loop containing nucleotide triphosphate hydrolases"/>
    <property type="match status" value="1"/>
</dbReference>
<evidence type="ECO:0000313" key="5">
    <source>
        <dbReference type="Proteomes" id="UP000197050"/>
    </source>
</evidence>
<dbReference type="AlphaFoldDB" id="A0A1Z3U7S9"/>
<evidence type="ECO:0000256" key="1">
    <source>
        <dbReference type="ARBA" id="ARBA00022612"/>
    </source>
</evidence>
<dbReference type="GeneID" id="34016056"/>
<keyword evidence="1" id="KW-1188">Viral release from host cell</keyword>
<feature type="domain" description="Terminase large subunit gp17-like C-terminal" evidence="3">
    <location>
        <begin position="304"/>
        <end position="452"/>
    </location>
</feature>
<reference evidence="5" key="1">
    <citation type="submission" date="2017-06" db="EMBL/GenBank/DDBJ databases">
        <title>FDA dAtabase for Regulatory Grade micrObial Sequences (FDA-ARGOS): Supporting development and validation of Infectious Disease Dx tests.</title>
        <authorList>
            <person name="Minogue T."/>
            <person name="Wolcott M."/>
            <person name="Wasieloski L."/>
            <person name="Aguilar W."/>
            <person name="Moore D."/>
            <person name="Tallon L."/>
            <person name="Sadzewicz L."/>
            <person name="Sengamalay N."/>
            <person name="Ott S."/>
            <person name="Godinez A."/>
            <person name="Nagaraj S."/>
            <person name="Nadendla S."/>
            <person name="Geyer C."/>
            <person name="Sichtig H."/>
        </authorList>
    </citation>
    <scope>NUCLEOTIDE SEQUENCE [LARGE SCALE GENOMIC DNA]</scope>
    <source>
        <strain evidence="5">FDAARGOS_289</strain>
    </source>
</reference>
<dbReference type="InterPro" id="IPR027417">
    <property type="entry name" value="P-loop_NTPase"/>
</dbReference>
<feature type="compositionally biased region" description="Basic and acidic residues" evidence="2">
    <location>
        <begin position="475"/>
        <end position="484"/>
    </location>
</feature>
<evidence type="ECO:0000256" key="2">
    <source>
        <dbReference type="SAM" id="MobiDB-lite"/>
    </source>
</evidence>
<proteinExistence type="predicted"/>
<evidence type="ECO:0000259" key="3">
    <source>
        <dbReference type="Pfam" id="PF17289"/>
    </source>
</evidence>
<feature type="region of interest" description="Disordered" evidence="2">
    <location>
        <begin position="464"/>
        <end position="494"/>
    </location>
</feature>
<name>A0A1Z3U7S9_BREVE</name>
<dbReference type="Gene3D" id="3.30.420.240">
    <property type="match status" value="1"/>
</dbReference>
<evidence type="ECO:0000313" key="4">
    <source>
        <dbReference type="EMBL" id="ASE39356.1"/>
    </source>
</evidence>
<dbReference type="Pfam" id="PF03237">
    <property type="entry name" value="Terminase_6N"/>
    <property type="match status" value="1"/>
</dbReference>
<dbReference type="Pfam" id="PF17289">
    <property type="entry name" value="Terminase_6C"/>
    <property type="match status" value="1"/>
</dbReference>
<gene>
    <name evidence="4" type="ORF">CEP68_07485</name>
</gene>
<accession>A0A1Z3U7S9</accession>
<protein>
    <recommendedName>
        <fullName evidence="3">Terminase large subunit gp17-like C-terminal domain-containing protein</fullName>
    </recommendedName>
</protein>